<feature type="transmembrane region" description="Helical" evidence="7">
    <location>
        <begin position="379"/>
        <end position="395"/>
    </location>
</feature>
<evidence type="ECO:0000313" key="9">
    <source>
        <dbReference type="EMBL" id="MBC2605869.1"/>
    </source>
</evidence>
<keyword evidence="3" id="KW-1003">Cell membrane</keyword>
<accession>A0A7X1E821</accession>
<evidence type="ECO:0000256" key="5">
    <source>
        <dbReference type="ARBA" id="ARBA00022989"/>
    </source>
</evidence>
<dbReference type="Gene3D" id="1.20.1250.20">
    <property type="entry name" value="MFS general substrate transporter like domains"/>
    <property type="match status" value="2"/>
</dbReference>
<proteinExistence type="predicted"/>
<evidence type="ECO:0000256" key="3">
    <source>
        <dbReference type="ARBA" id="ARBA00022475"/>
    </source>
</evidence>
<evidence type="ECO:0000313" key="10">
    <source>
        <dbReference type="Proteomes" id="UP000526501"/>
    </source>
</evidence>
<evidence type="ECO:0000256" key="2">
    <source>
        <dbReference type="ARBA" id="ARBA00022448"/>
    </source>
</evidence>
<dbReference type="AlphaFoldDB" id="A0A7X1E821"/>
<dbReference type="InterPro" id="IPR050171">
    <property type="entry name" value="MFS_Transporters"/>
</dbReference>
<dbReference type="InterPro" id="IPR011701">
    <property type="entry name" value="MFS"/>
</dbReference>
<feature type="domain" description="Major facilitator superfamily (MFS) profile" evidence="8">
    <location>
        <begin position="21"/>
        <end position="402"/>
    </location>
</feature>
<evidence type="ECO:0000256" key="4">
    <source>
        <dbReference type="ARBA" id="ARBA00022692"/>
    </source>
</evidence>
<feature type="transmembrane region" description="Helical" evidence="7">
    <location>
        <begin position="173"/>
        <end position="193"/>
    </location>
</feature>
<dbReference type="SUPFAM" id="SSF103473">
    <property type="entry name" value="MFS general substrate transporter"/>
    <property type="match status" value="1"/>
</dbReference>
<dbReference type="PANTHER" id="PTHR23517:SF2">
    <property type="entry name" value="MULTIDRUG RESISTANCE PROTEIN MDTH"/>
    <property type="match status" value="1"/>
</dbReference>
<feature type="transmembrane region" description="Helical" evidence="7">
    <location>
        <begin position="85"/>
        <end position="104"/>
    </location>
</feature>
<evidence type="ECO:0000256" key="7">
    <source>
        <dbReference type="SAM" id="Phobius"/>
    </source>
</evidence>
<keyword evidence="4 7" id="KW-0812">Transmembrane</keyword>
<feature type="transmembrane region" description="Helical" evidence="7">
    <location>
        <begin position="351"/>
        <end position="373"/>
    </location>
</feature>
<dbReference type="GO" id="GO:0005886">
    <property type="term" value="C:plasma membrane"/>
    <property type="evidence" value="ECO:0007669"/>
    <property type="project" value="UniProtKB-SubCell"/>
</dbReference>
<keyword evidence="10" id="KW-1185">Reference proteome</keyword>
<evidence type="ECO:0000256" key="1">
    <source>
        <dbReference type="ARBA" id="ARBA00004651"/>
    </source>
</evidence>
<dbReference type="Proteomes" id="UP000526501">
    <property type="component" value="Unassembled WGS sequence"/>
</dbReference>
<feature type="transmembrane region" description="Helical" evidence="7">
    <location>
        <begin position="21"/>
        <end position="46"/>
    </location>
</feature>
<keyword evidence="2" id="KW-0813">Transport</keyword>
<feature type="transmembrane region" description="Helical" evidence="7">
    <location>
        <begin position="230"/>
        <end position="248"/>
    </location>
</feature>
<sequence length="405" mass="43880">MNAISNSPSSLISEIRSMPRPVFVLIVGMFVNRLGSFVYPFLSLYLKDRSFEFSEISLVIGSLAVGNFFGPMAGGYMADAFGRRNALVISLLSTAFLLLALYWADDYVTLLVVGFCYGFSVSTFFPPANALLSDLVEEDKRATAFALFRLAINLGFALGPTLAGILYAISPMWIFVGDAATTAAFGLLAWVSLPHGLRTISGKVGSASVVWKSWREAIVDAWGNVSFRRFIFASFLMGAAFTQVFSLLSITSTDRGLSTFSYGLVMGLNGLLIAMVELPLTHRIKRFAPRKVLSLGYTLMALGSAGFAFSESITGFLLAMSLFTMGEIVALPVGMSYSAALSPEALRGRYFGIRGMTWAASTLFSSLGVSFYGAIGFDWWLIIACLPLAGAVYILRNEPLKKPLN</sequence>
<reference evidence="9 10" key="1">
    <citation type="submission" date="2020-07" db="EMBL/GenBank/DDBJ databases">
        <authorList>
            <person name="Feng X."/>
        </authorList>
    </citation>
    <scope>NUCLEOTIDE SEQUENCE [LARGE SCALE GENOMIC DNA]</scope>
    <source>
        <strain evidence="9 10">JCM23202</strain>
    </source>
</reference>
<dbReference type="EMBL" id="JACHVC010000007">
    <property type="protein sequence ID" value="MBC2605869.1"/>
    <property type="molecule type" value="Genomic_DNA"/>
</dbReference>
<dbReference type="PANTHER" id="PTHR23517">
    <property type="entry name" value="RESISTANCE PROTEIN MDTM, PUTATIVE-RELATED-RELATED"/>
    <property type="match status" value="1"/>
</dbReference>
<keyword evidence="6 7" id="KW-0472">Membrane</keyword>
<gene>
    <name evidence="9" type="ORF">H5P27_07415</name>
</gene>
<dbReference type="InterPro" id="IPR036259">
    <property type="entry name" value="MFS_trans_sf"/>
</dbReference>
<dbReference type="PROSITE" id="PS50850">
    <property type="entry name" value="MFS"/>
    <property type="match status" value="1"/>
</dbReference>
<comment type="caution">
    <text evidence="9">The sequence shown here is derived from an EMBL/GenBank/DDBJ whole genome shotgun (WGS) entry which is preliminary data.</text>
</comment>
<dbReference type="InterPro" id="IPR005829">
    <property type="entry name" value="Sugar_transporter_CS"/>
</dbReference>
<name>A0A7X1E821_9BACT</name>
<organism evidence="9 10">
    <name type="scientific">Pelagicoccus albus</name>
    <dbReference type="NCBI Taxonomy" id="415222"/>
    <lineage>
        <taxon>Bacteria</taxon>
        <taxon>Pseudomonadati</taxon>
        <taxon>Verrucomicrobiota</taxon>
        <taxon>Opitutia</taxon>
        <taxon>Puniceicoccales</taxon>
        <taxon>Pelagicoccaceae</taxon>
        <taxon>Pelagicoccus</taxon>
    </lineage>
</organism>
<dbReference type="PROSITE" id="PS00216">
    <property type="entry name" value="SUGAR_TRANSPORT_1"/>
    <property type="match status" value="1"/>
</dbReference>
<feature type="transmembrane region" description="Helical" evidence="7">
    <location>
        <begin position="58"/>
        <end position="78"/>
    </location>
</feature>
<evidence type="ECO:0000256" key="6">
    <source>
        <dbReference type="ARBA" id="ARBA00023136"/>
    </source>
</evidence>
<evidence type="ECO:0000259" key="8">
    <source>
        <dbReference type="PROSITE" id="PS50850"/>
    </source>
</evidence>
<protein>
    <submittedName>
        <fullName evidence="9">MFS transporter</fullName>
    </submittedName>
</protein>
<feature type="transmembrane region" description="Helical" evidence="7">
    <location>
        <begin position="110"/>
        <end position="132"/>
    </location>
</feature>
<dbReference type="GO" id="GO:0022857">
    <property type="term" value="F:transmembrane transporter activity"/>
    <property type="evidence" value="ECO:0007669"/>
    <property type="project" value="InterPro"/>
</dbReference>
<keyword evidence="5 7" id="KW-1133">Transmembrane helix</keyword>
<comment type="subcellular location">
    <subcellularLocation>
        <location evidence="1">Cell membrane</location>
        <topology evidence="1">Multi-pass membrane protein</topology>
    </subcellularLocation>
</comment>
<feature type="transmembrane region" description="Helical" evidence="7">
    <location>
        <begin position="316"/>
        <end position="339"/>
    </location>
</feature>
<feature type="transmembrane region" description="Helical" evidence="7">
    <location>
        <begin position="292"/>
        <end position="310"/>
    </location>
</feature>
<dbReference type="Pfam" id="PF07690">
    <property type="entry name" value="MFS_1"/>
    <property type="match status" value="1"/>
</dbReference>
<feature type="transmembrane region" description="Helical" evidence="7">
    <location>
        <begin position="144"/>
        <end position="167"/>
    </location>
</feature>
<dbReference type="InterPro" id="IPR020846">
    <property type="entry name" value="MFS_dom"/>
</dbReference>
<feature type="transmembrane region" description="Helical" evidence="7">
    <location>
        <begin position="260"/>
        <end position="280"/>
    </location>
</feature>